<feature type="transmembrane region" description="Helical" evidence="10">
    <location>
        <begin position="51"/>
        <end position="69"/>
    </location>
</feature>
<proteinExistence type="inferred from homology"/>
<dbReference type="Gene3D" id="1.20.1420.30">
    <property type="entry name" value="NCX, central ion-binding region"/>
    <property type="match status" value="1"/>
</dbReference>
<feature type="transmembrane region" description="Helical" evidence="10">
    <location>
        <begin position="294"/>
        <end position="313"/>
    </location>
</feature>
<evidence type="ECO:0000313" key="13">
    <source>
        <dbReference type="Proteomes" id="UP000016930"/>
    </source>
</evidence>
<dbReference type="Pfam" id="PF01699">
    <property type="entry name" value="Na_Ca_ex"/>
    <property type="match status" value="2"/>
</dbReference>
<feature type="transmembrane region" description="Helical" evidence="10">
    <location>
        <begin position="215"/>
        <end position="236"/>
    </location>
</feature>
<feature type="transmembrane region" description="Helical" evidence="10">
    <location>
        <begin position="355"/>
        <end position="378"/>
    </location>
</feature>
<evidence type="ECO:0000256" key="4">
    <source>
        <dbReference type="ARBA" id="ARBA00022568"/>
    </source>
</evidence>
<keyword evidence="3 10" id="KW-0813">Transport</keyword>
<dbReference type="InterPro" id="IPR044880">
    <property type="entry name" value="NCX_ion-bd_dom_sf"/>
</dbReference>
<sequence length="405" mass="43943">MPSTTTDRTPLLSGSTAGPVRRTLCVRFSGLFRRSTERSWLELYRRLFRRSWLNILLVFVPLSILASQLEWRPELQFAFSTLAIVPLSALLGNTTDQLSSCLGDALAGLVGATFGNIVEIVVGISALLREEYRIVQTALLGSILNNLVFVLGCSFFAAGFRYCESNFQTTAAQTSGSLMTLACIMLVIPAAYHTALLAECPHLDCDDQILPGLRIISRGTSIIILLVYAAQLVFQLKTHAYMYESNRGDSGAPMKQTPAAALALVVLSLIVSICADNLVASINGTVARYNLSKTFMGAILLPIVGNAAQWLTAVRMAINNKMEGCIAISVGSAIQVAAFVIPLLVTIGWCTNHDLTLFFANFETIVLFVSVLLVSLLIQDGKSNFMEGLMLIALYLVIALAFWVS</sequence>
<keyword evidence="10" id="KW-0926">Vacuole</keyword>
<evidence type="ECO:0000256" key="8">
    <source>
        <dbReference type="ARBA" id="ARBA00023065"/>
    </source>
</evidence>
<evidence type="ECO:0000256" key="9">
    <source>
        <dbReference type="ARBA" id="ARBA00023136"/>
    </source>
</evidence>
<keyword evidence="7 10" id="KW-1133">Transmembrane helix</keyword>
<evidence type="ECO:0000256" key="2">
    <source>
        <dbReference type="ARBA" id="ARBA00008170"/>
    </source>
</evidence>
<dbReference type="GO" id="GO:0006874">
    <property type="term" value="P:intracellular calcium ion homeostasis"/>
    <property type="evidence" value="ECO:0007669"/>
    <property type="project" value="TreeGrafter"/>
</dbReference>
<dbReference type="OrthoDB" id="1699231at2759"/>
<feature type="domain" description="Sodium/calcium exchanger membrane region" evidence="11">
    <location>
        <begin position="76"/>
        <end position="236"/>
    </location>
</feature>
<reference evidence="12 13" key="1">
    <citation type="journal article" date="2012" name="Proc. Natl. Acad. Sci. U.S.A.">
        <title>Comparative genomics of Ceriporiopsis subvermispora and Phanerochaete chrysosporium provide insight into selective ligninolysis.</title>
        <authorList>
            <person name="Fernandez-Fueyo E."/>
            <person name="Ruiz-Duenas F.J."/>
            <person name="Ferreira P."/>
            <person name="Floudas D."/>
            <person name="Hibbett D.S."/>
            <person name="Canessa P."/>
            <person name="Larrondo L.F."/>
            <person name="James T.Y."/>
            <person name="Seelenfreund D."/>
            <person name="Lobos S."/>
            <person name="Polanco R."/>
            <person name="Tello M."/>
            <person name="Honda Y."/>
            <person name="Watanabe T."/>
            <person name="Watanabe T."/>
            <person name="Ryu J.S."/>
            <person name="Kubicek C.P."/>
            <person name="Schmoll M."/>
            <person name="Gaskell J."/>
            <person name="Hammel K.E."/>
            <person name="St John F.J."/>
            <person name="Vanden Wymelenberg A."/>
            <person name="Sabat G."/>
            <person name="Splinter BonDurant S."/>
            <person name="Syed K."/>
            <person name="Yadav J.S."/>
            <person name="Doddapaneni H."/>
            <person name="Subramanian V."/>
            <person name="Lavin J.L."/>
            <person name="Oguiza J.A."/>
            <person name="Perez G."/>
            <person name="Pisabarro A.G."/>
            <person name="Ramirez L."/>
            <person name="Santoyo F."/>
            <person name="Master E."/>
            <person name="Coutinho P.M."/>
            <person name="Henrissat B."/>
            <person name="Lombard V."/>
            <person name="Magnuson J.K."/>
            <person name="Kuees U."/>
            <person name="Hori C."/>
            <person name="Igarashi K."/>
            <person name="Samejima M."/>
            <person name="Held B.W."/>
            <person name="Barry K.W."/>
            <person name="LaButti K.M."/>
            <person name="Lapidus A."/>
            <person name="Lindquist E.A."/>
            <person name="Lucas S.M."/>
            <person name="Riley R."/>
            <person name="Salamov A.A."/>
            <person name="Hoffmeister D."/>
            <person name="Schwenk D."/>
            <person name="Hadar Y."/>
            <person name="Yarden O."/>
            <person name="de Vries R.P."/>
            <person name="Wiebenga A."/>
            <person name="Stenlid J."/>
            <person name="Eastwood D."/>
            <person name="Grigoriev I.V."/>
            <person name="Berka R.M."/>
            <person name="Blanchette R.A."/>
            <person name="Kersten P."/>
            <person name="Martinez A.T."/>
            <person name="Vicuna R."/>
            <person name="Cullen D."/>
        </authorList>
    </citation>
    <scope>NUCLEOTIDE SEQUENCE [LARGE SCALE GENOMIC DNA]</scope>
    <source>
        <strain evidence="12 13">B</strain>
    </source>
</reference>
<keyword evidence="10" id="KW-0050">Antiport</keyword>
<evidence type="ECO:0000256" key="3">
    <source>
        <dbReference type="ARBA" id="ARBA00022448"/>
    </source>
</evidence>
<dbReference type="STRING" id="914234.M2PIW2"/>
<evidence type="ECO:0000256" key="6">
    <source>
        <dbReference type="ARBA" id="ARBA00022837"/>
    </source>
</evidence>
<evidence type="ECO:0000259" key="11">
    <source>
        <dbReference type="Pfam" id="PF01699"/>
    </source>
</evidence>
<name>M2PIW2_CERS8</name>
<keyword evidence="9 10" id="KW-0472">Membrane</keyword>
<feature type="transmembrane region" description="Helical" evidence="10">
    <location>
        <begin position="105"/>
        <end position="128"/>
    </location>
</feature>
<dbReference type="GO" id="GO:0015369">
    <property type="term" value="F:calcium:proton antiporter activity"/>
    <property type="evidence" value="ECO:0007669"/>
    <property type="project" value="UniProtKB-UniRule"/>
</dbReference>
<feature type="domain" description="Sodium/calcium exchanger membrane region" evidence="11">
    <location>
        <begin position="261"/>
        <end position="403"/>
    </location>
</feature>
<dbReference type="InterPro" id="IPR004713">
    <property type="entry name" value="CaH_exchang"/>
</dbReference>
<evidence type="ECO:0000256" key="10">
    <source>
        <dbReference type="RuleBase" id="RU365028"/>
    </source>
</evidence>
<accession>M2PIW2</accession>
<feature type="transmembrane region" description="Helical" evidence="10">
    <location>
        <begin position="325"/>
        <end position="349"/>
    </location>
</feature>
<keyword evidence="4 10" id="KW-0109">Calcium transport</keyword>
<dbReference type="NCBIfam" id="TIGR00378">
    <property type="entry name" value="cax"/>
    <property type="match status" value="1"/>
</dbReference>
<dbReference type="PANTHER" id="PTHR31503:SF22">
    <property type="entry name" value="VACUOLAR CALCIUM ION TRANSPORTER"/>
    <property type="match status" value="1"/>
</dbReference>
<gene>
    <name evidence="12" type="ORF">CERSUDRAFT_116024</name>
</gene>
<dbReference type="EMBL" id="KB445799">
    <property type="protein sequence ID" value="EMD36114.1"/>
    <property type="molecule type" value="Genomic_DNA"/>
</dbReference>
<comment type="similarity">
    <text evidence="2 10">Belongs to the Ca(2+):cation antiporter (CaCA) (TC 2.A.19) family.</text>
</comment>
<evidence type="ECO:0000256" key="7">
    <source>
        <dbReference type="ARBA" id="ARBA00022989"/>
    </source>
</evidence>
<comment type="function">
    <text evidence="10">Has a role in promoting intracellular calcium ion sequestration via the exchange of calcium ions for hydrogen ions across the vacuolar membrane. Involved also in manganese ion homeostasis via its uptake into the vacuole.</text>
</comment>
<keyword evidence="8 10" id="KW-0406">Ion transport</keyword>
<keyword evidence="6 10" id="KW-0106">Calcium</keyword>
<evidence type="ECO:0000313" key="12">
    <source>
        <dbReference type="EMBL" id="EMD36114.1"/>
    </source>
</evidence>
<keyword evidence="13" id="KW-1185">Reference proteome</keyword>
<dbReference type="HOGENOM" id="CLU_008721_2_1_1"/>
<dbReference type="GO" id="GO:0012505">
    <property type="term" value="C:endomembrane system"/>
    <property type="evidence" value="ECO:0007669"/>
    <property type="project" value="UniProtKB-SubCell"/>
</dbReference>
<dbReference type="GO" id="GO:0000329">
    <property type="term" value="C:fungal-type vacuole membrane"/>
    <property type="evidence" value="ECO:0007669"/>
    <property type="project" value="TreeGrafter"/>
</dbReference>
<feature type="transmembrane region" description="Helical" evidence="10">
    <location>
        <begin position="257"/>
        <end position="282"/>
    </location>
</feature>
<evidence type="ECO:0000256" key="1">
    <source>
        <dbReference type="ARBA" id="ARBA00004127"/>
    </source>
</evidence>
<comment type="subcellular location">
    <subcellularLocation>
        <location evidence="1">Endomembrane system</location>
        <topology evidence="1">Multi-pass membrane protein</topology>
    </subcellularLocation>
    <subcellularLocation>
        <location evidence="10">Vacuole membrane</location>
    </subcellularLocation>
</comment>
<dbReference type="Proteomes" id="UP000016930">
    <property type="component" value="Unassembled WGS sequence"/>
</dbReference>
<feature type="transmembrane region" description="Helical" evidence="10">
    <location>
        <begin position="178"/>
        <end position="195"/>
    </location>
</feature>
<feature type="transmembrane region" description="Helical" evidence="10">
    <location>
        <begin position="134"/>
        <end position="157"/>
    </location>
</feature>
<feature type="transmembrane region" description="Helical" evidence="10">
    <location>
        <begin position="75"/>
        <end position="93"/>
    </location>
</feature>
<feature type="transmembrane region" description="Helical" evidence="10">
    <location>
        <begin position="385"/>
        <end position="404"/>
    </location>
</feature>
<organism evidence="12 13">
    <name type="scientific">Ceriporiopsis subvermispora (strain B)</name>
    <name type="common">White-rot fungus</name>
    <name type="synonym">Gelatoporia subvermispora</name>
    <dbReference type="NCBI Taxonomy" id="914234"/>
    <lineage>
        <taxon>Eukaryota</taxon>
        <taxon>Fungi</taxon>
        <taxon>Dikarya</taxon>
        <taxon>Basidiomycota</taxon>
        <taxon>Agaricomycotina</taxon>
        <taxon>Agaricomycetes</taxon>
        <taxon>Polyporales</taxon>
        <taxon>Gelatoporiaceae</taxon>
        <taxon>Gelatoporia</taxon>
    </lineage>
</organism>
<dbReference type="InterPro" id="IPR004798">
    <property type="entry name" value="CAX-like"/>
</dbReference>
<keyword evidence="5 10" id="KW-0812">Transmembrane</keyword>
<dbReference type="InterPro" id="IPR004837">
    <property type="entry name" value="NaCa_Exmemb"/>
</dbReference>
<dbReference type="AlphaFoldDB" id="M2PIW2"/>
<dbReference type="PANTHER" id="PTHR31503">
    <property type="entry name" value="VACUOLAR CALCIUM ION TRANSPORTER"/>
    <property type="match status" value="1"/>
</dbReference>
<evidence type="ECO:0000256" key="5">
    <source>
        <dbReference type="ARBA" id="ARBA00022692"/>
    </source>
</evidence>
<protein>
    <recommendedName>
        <fullName evidence="10">Vacuolar calcium ion transporter</fullName>
    </recommendedName>
</protein>